<organism evidence="6 7">
    <name type="scientific">Bordetella genomosp. 8</name>
    <dbReference type="NCBI Taxonomy" id="1416806"/>
    <lineage>
        <taxon>Bacteria</taxon>
        <taxon>Pseudomonadati</taxon>
        <taxon>Pseudomonadota</taxon>
        <taxon>Betaproteobacteria</taxon>
        <taxon>Burkholderiales</taxon>
        <taxon>Alcaligenaceae</taxon>
        <taxon>Bordetella</taxon>
    </lineage>
</organism>
<dbReference type="GO" id="GO:0043190">
    <property type="term" value="C:ATP-binding cassette (ABC) transporter complex"/>
    <property type="evidence" value="ECO:0007669"/>
    <property type="project" value="InterPro"/>
</dbReference>
<dbReference type="SMART" id="SM00382">
    <property type="entry name" value="AAA"/>
    <property type="match status" value="1"/>
</dbReference>
<dbReference type="InterPro" id="IPR050093">
    <property type="entry name" value="ABC_SmlMolc_Importer"/>
</dbReference>
<evidence type="ECO:0000256" key="3">
    <source>
        <dbReference type="ARBA" id="ARBA00022741"/>
    </source>
</evidence>
<dbReference type="EMBL" id="CP021108">
    <property type="protein sequence ID" value="ARP80644.1"/>
    <property type="molecule type" value="Genomic_DNA"/>
</dbReference>
<dbReference type="PANTHER" id="PTHR42781:SF4">
    <property type="entry name" value="SPERMIDINE_PUTRESCINE IMPORT ATP-BINDING PROTEIN POTA"/>
    <property type="match status" value="1"/>
</dbReference>
<keyword evidence="7" id="KW-1185">Reference proteome</keyword>
<keyword evidence="2" id="KW-0472">Membrane</keyword>
<dbReference type="InterPro" id="IPR003593">
    <property type="entry name" value="AAA+_ATPase"/>
</dbReference>
<dbReference type="AlphaFoldDB" id="A0A1W6YI26"/>
<dbReference type="InterPro" id="IPR017871">
    <property type="entry name" value="ABC_transporter-like_CS"/>
</dbReference>
<dbReference type="GO" id="GO:0005524">
    <property type="term" value="F:ATP binding"/>
    <property type="evidence" value="ECO:0007669"/>
    <property type="project" value="UniProtKB-KW"/>
</dbReference>
<keyword evidence="2" id="KW-1003">Cell membrane</keyword>
<dbReference type="InterPro" id="IPR003439">
    <property type="entry name" value="ABC_transporter-like_ATP-bd"/>
</dbReference>
<proteinExistence type="predicted"/>
<dbReference type="SUPFAM" id="SSF50331">
    <property type="entry name" value="MOP-like"/>
    <property type="match status" value="1"/>
</dbReference>
<dbReference type="InterPro" id="IPR027417">
    <property type="entry name" value="P-loop_NTPase"/>
</dbReference>
<dbReference type="Pfam" id="PF08402">
    <property type="entry name" value="TOBE_2"/>
    <property type="match status" value="1"/>
</dbReference>
<evidence type="ECO:0000256" key="2">
    <source>
        <dbReference type="ARBA" id="ARBA00022475"/>
    </source>
</evidence>
<dbReference type="InterPro" id="IPR008995">
    <property type="entry name" value="Mo/tungstate-bd_C_term_dom"/>
</dbReference>
<evidence type="ECO:0000256" key="4">
    <source>
        <dbReference type="ARBA" id="ARBA00022840"/>
    </source>
</evidence>
<dbReference type="GO" id="GO:0015697">
    <property type="term" value="P:quaternary ammonium group transport"/>
    <property type="evidence" value="ECO:0007669"/>
    <property type="project" value="UniProtKB-ARBA"/>
</dbReference>
<dbReference type="PROSITE" id="PS00211">
    <property type="entry name" value="ABC_TRANSPORTER_1"/>
    <property type="match status" value="1"/>
</dbReference>
<evidence type="ECO:0000313" key="6">
    <source>
        <dbReference type="EMBL" id="ARP80644.1"/>
    </source>
</evidence>
<dbReference type="FunFam" id="3.40.50.300:FF:000425">
    <property type="entry name" value="Probable ABC transporter, ATP-binding subunit"/>
    <property type="match status" value="1"/>
</dbReference>
<dbReference type="OrthoDB" id="5298774at2"/>
<protein>
    <submittedName>
        <fullName evidence="6">Iron ABC transporter ATP-binding protein</fullName>
    </submittedName>
</protein>
<evidence type="ECO:0000259" key="5">
    <source>
        <dbReference type="PROSITE" id="PS50893"/>
    </source>
</evidence>
<evidence type="ECO:0000313" key="7">
    <source>
        <dbReference type="Proteomes" id="UP000194151"/>
    </source>
</evidence>
<keyword evidence="3" id="KW-0547">Nucleotide-binding</keyword>
<name>A0A1W6YI26_9BORD</name>
<reference evidence="6 7" key="1">
    <citation type="submission" date="2017-05" db="EMBL/GenBank/DDBJ databases">
        <title>Complete and WGS of Bordetella genogroups.</title>
        <authorList>
            <person name="Spilker T."/>
            <person name="LiPuma J."/>
        </authorList>
    </citation>
    <scope>NUCLEOTIDE SEQUENCE [LARGE SCALE GENOMIC DNA]</scope>
    <source>
        <strain evidence="6 7">AU19157</strain>
    </source>
</reference>
<dbReference type="GO" id="GO:0016887">
    <property type="term" value="F:ATP hydrolysis activity"/>
    <property type="evidence" value="ECO:0007669"/>
    <property type="project" value="InterPro"/>
</dbReference>
<dbReference type="Proteomes" id="UP000194151">
    <property type="component" value="Chromosome"/>
</dbReference>
<dbReference type="SUPFAM" id="SSF52540">
    <property type="entry name" value="P-loop containing nucleoside triphosphate hydrolases"/>
    <property type="match status" value="1"/>
</dbReference>
<dbReference type="PANTHER" id="PTHR42781">
    <property type="entry name" value="SPERMIDINE/PUTRESCINE IMPORT ATP-BINDING PROTEIN POTA"/>
    <property type="match status" value="1"/>
</dbReference>
<dbReference type="KEGG" id="bgv:CAL12_07195"/>
<keyword evidence="4 6" id="KW-0067">ATP-binding</keyword>
<accession>A0A1W6YI26</accession>
<dbReference type="RefSeq" id="WP_086063867.1">
    <property type="nucleotide sequence ID" value="NZ_CP021108.1"/>
</dbReference>
<sequence>MQVAFEGITQGYGGHTLFEGLDLVIPAGGFFTLLGPSGCGKTTLLRMLAGFIRPDKGRVLFGDSDVTTVPVHRRGVGIVFQDYALFPDRSTIANVAYGLLARKVPKKDAYARAAAMLERVGLGAFLDRPPPALSGGQRQRVAMARALVIEPRLLLLDEPLSALDAKLRVELREMVRTLQREAGITTVFVTHDQEEALAMSDLIAVMDRGRVIQTGSPQEIYAEPRTAFVADFVDGANLIPILSELPATEPGLRRIDTPAGALMTCCDRPLTAGALLAVRGTAIAIAAGRPAREGELGGEIRHVEYRGGTTGYTVHTAAGTIKVQTSEAPACTPMRPGLPVALTIPATARIVEGWSC</sequence>
<keyword evidence="1" id="KW-0813">Transport</keyword>
<dbReference type="InterPro" id="IPR013611">
    <property type="entry name" value="Transp-assoc_OB_typ2"/>
</dbReference>
<evidence type="ECO:0000256" key="1">
    <source>
        <dbReference type="ARBA" id="ARBA00022448"/>
    </source>
</evidence>
<gene>
    <name evidence="6" type="ORF">CAL12_07195</name>
</gene>
<dbReference type="Gene3D" id="3.40.50.300">
    <property type="entry name" value="P-loop containing nucleotide triphosphate hydrolases"/>
    <property type="match status" value="1"/>
</dbReference>
<dbReference type="STRING" id="1416806.CAL12_07195"/>
<dbReference type="PROSITE" id="PS50893">
    <property type="entry name" value="ABC_TRANSPORTER_2"/>
    <property type="match status" value="1"/>
</dbReference>
<dbReference type="Pfam" id="PF00005">
    <property type="entry name" value="ABC_tran"/>
    <property type="match status" value="1"/>
</dbReference>
<feature type="domain" description="ABC transporter" evidence="5">
    <location>
        <begin position="3"/>
        <end position="233"/>
    </location>
</feature>
<dbReference type="GO" id="GO:0022857">
    <property type="term" value="F:transmembrane transporter activity"/>
    <property type="evidence" value="ECO:0007669"/>
    <property type="project" value="InterPro"/>
</dbReference>